<protein>
    <submittedName>
        <fullName evidence="3">Polymer-forming cytoskeletal protein</fullName>
    </submittedName>
</protein>
<dbReference type="EMBL" id="JAVUPU010000002">
    <property type="protein sequence ID" value="MDT9598208.1"/>
    <property type="molecule type" value="Genomic_DNA"/>
</dbReference>
<dbReference type="PANTHER" id="PTHR35024">
    <property type="entry name" value="HYPOTHETICAL CYTOSOLIC PROTEIN"/>
    <property type="match status" value="1"/>
</dbReference>
<comment type="similarity">
    <text evidence="1">Belongs to the bactofilin family.</text>
</comment>
<sequence>MFTASQKVPVDRRKQSASLSYIGAEAMITGGIATSAQFHIDGRVDGDVKCHMLIQGHSGTIVGNIIADEARLAGFVDGTVTAVTVVLEATARVTGDVSCETLSVATGAEVEGRFVCKAGAASTAKEDEPAAPARRRSEPQEITLTPAPGLFGTPSHLAAAAE</sequence>
<dbReference type="Proteomes" id="UP001259572">
    <property type="component" value="Unassembled WGS sequence"/>
</dbReference>
<dbReference type="RefSeq" id="WP_315724050.1">
    <property type="nucleotide sequence ID" value="NZ_JAVUPU010000002.1"/>
</dbReference>
<gene>
    <name evidence="3" type="ORF">RQX22_04490</name>
</gene>
<evidence type="ECO:0000313" key="3">
    <source>
        <dbReference type="EMBL" id="MDT9598208.1"/>
    </source>
</evidence>
<feature type="region of interest" description="Disordered" evidence="2">
    <location>
        <begin position="125"/>
        <end position="162"/>
    </location>
</feature>
<reference evidence="3 4" key="1">
    <citation type="submission" date="2023-05" db="EMBL/GenBank/DDBJ databases">
        <authorList>
            <person name="Guo Y."/>
        </authorList>
    </citation>
    <scope>NUCLEOTIDE SEQUENCE [LARGE SCALE GENOMIC DNA]</scope>
    <source>
        <strain evidence="3 4">GR2756</strain>
    </source>
</reference>
<organism evidence="3 4">
    <name type="scientific">Sphingosinicella rhizophila</name>
    <dbReference type="NCBI Taxonomy" id="3050082"/>
    <lineage>
        <taxon>Bacteria</taxon>
        <taxon>Pseudomonadati</taxon>
        <taxon>Pseudomonadota</taxon>
        <taxon>Alphaproteobacteria</taxon>
        <taxon>Sphingomonadales</taxon>
        <taxon>Sphingosinicellaceae</taxon>
        <taxon>Sphingosinicella</taxon>
    </lineage>
</organism>
<evidence type="ECO:0000256" key="2">
    <source>
        <dbReference type="SAM" id="MobiDB-lite"/>
    </source>
</evidence>
<accession>A0ABU3Q460</accession>
<dbReference type="PANTHER" id="PTHR35024:SF4">
    <property type="entry name" value="POLYMER-FORMING CYTOSKELETAL PROTEIN"/>
    <property type="match status" value="1"/>
</dbReference>
<name>A0ABU3Q460_9SPHN</name>
<evidence type="ECO:0000313" key="4">
    <source>
        <dbReference type="Proteomes" id="UP001259572"/>
    </source>
</evidence>
<keyword evidence="4" id="KW-1185">Reference proteome</keyword>
<dbReference type="Pfam" id="PF04519">
    <property type="entry name" value="Bactofilin"/>
    <property type="match status" value="1"/>
</dbReference>
<evidence type="ECO:0000256" key="1">
    <source>
        <dbReference type="ARBA" id="ARBA00044755"/>
    </source>
</evidence>
<comment type="caution">
    <text evidence="3">The sequence shown here is derived from an EMBL/GenBank/DDBJ whole genome shotgun (WGS) entry which is preliminary data.</text>
</comment>
<dbReference type="InterPro" id="IPR007607">
    <property type="entry name" value="BacA/B"/>
</dbReference>
<proteinExistence type="inferred from homology"/>